<evidence type="ECO:0000256" key="3">
    <source>
        <dbReference type="ARBA" id="ARBA00022705"/>
    </source>
</evidence>
<dbReference type="GO" id="GO:0006271">
    <property type="term" value="P:DNA strand elongation involved in DNA replication"/>
    <property type="evidence" value="ECO:0007669"/>
    <property type="project" value="TreeGrafter"/>
</dbReference>
<reference evidence="6 7" key="1">
    <citation type="submission" date="2017-12" db="EMBL/GenBank/DDBJ databases">
        <title>Hemimetabolous genomes reveal molecular basis of termite eusociality.</title>
        <authorList>
            <person name="Harrison M.C."/>
            <person name="Jongepier E."/>
            <person name="Robertson H.M."/>
            <person name="Arning N."/>
            <person name="Bitard-Feildel T."/>
            <person name="Chao H."/>
            <person name="Childers C.P."/>
            <person name="Dinh H."/>
            <person name="Doddapaneni H."/>
            <person name="Dugan S."/>
            <person name="Gowin J."/>
            <person name="Greiner C."/>
            <person name="Han Y."/>
            <person name="Hu H."/>
            <person name="Hughes D.S.T."/>
            <person name="Huylmans A.-K."/>
            <person name="Kemena C."/>
            <person name="Kremer L.P.M."/>
            <person name="Lee S.L."/>
            <person name="Lopez-Ezquerra A."/>
            <person name="Mallet L."/>
            <person name="Monroy-Kuhn J.M."/>
            <person name="Moser A."/>
            <person name="Murali S.C."/>
            <person name="Muzny D.M."/>
            <person name="Otani S."/>
            <person name="Piulachs M.-D."/>
            <person name="Poelchau M."/>
            <person name="Qu J."/>
            <person name="Schaub F."/>
            <person name="Wada-Katsumata A."/>
            <person name="Worley K.C."/>
            <person name="Xie Q."/>
            <person name="Ylla G."/>
            <person name="Poulsen M."/>
            <person name="Gibbs R.A."/>
            <person name="Schal C."/>
            <person name="Richards S."/>
            <person name="Belles X."/>
            <person name="Korb J."/>
            <person name="Bornberg-Bauer E."/>
        </authorList>
    </citation>
    <scope>NUCLEOTIDE SEQUENCE [LARGE SCALE GENOMIC DNA]</scope>
    <source>
        <tissue evidence="6">Whole body</tissue>
    </source>
</reference>
<dbReference type="AlphaFoldDB" id="A0A2J7QAG4"/>
<proteinExistence type="predicted"/>
<feature type="compositionally biased region" description="Basic and acidic residues" evidence="5">
    <location>
        <begin position="278"/>
        <end position="303"/>
    </location>
</feature>
<feature type="compositionally biased region" description="Basic and acidic residues" evidence="5">
    <location>
        <begin position="440"/>
        <end position="470"/>
    </location>
</feature>
<comment type="caution">
    <text evidence="6">The sequence shown here is derived from an EMBL/GenBank/DDBJ whole genome shotgun (WGS) entry which is preliminary data.</text>
</comment>
<evidence type="ECO:0000256" key="1">
    <source>
        <dbReference type="ARBA" id="ARBA00004123"/>
    </source>
</evidence>
<dbReference type="STRING" id="105785.A0A2J7QAG4"/>
<feature type="compositionally biased region" description="Basic residues" evidence="5">
    <location>
        <begin position="399"/>
        <end position="408"/>
    </location>
</feature>
<protein>
    <recommendedName>
        <fullName evidence="2">DNA polymerase delta subunit 3</fullName>
    </recommendedName>
</protein>
<comment type="subcellular location">
    <subcellularLocation>
        <location evidence="1">Nucleus</location>
    </subcellularLocation>
</comment>
<dbReference type="OrthoDB" id="514823at2759"/>
<feature type="region of interest" description="Disordered" evidence="5">
    <location>
        <begin position="431"/>
        <end position="492"/>
    </location>
</feature>
<dbReference type="InParanoid" id="A0A2J7QAG4"/>
<feature type="compositionally biased region" description="Polar residues" evidence="5">
    <location>
        <begin position="246"/>
        <end position="255"/>
    </location>
</feature>
<name>A0A2J7QAG4_9NEOP</name>
<dbReference type="GO" id="GO:0043625">
    <property type="term" value="C:delta DNA polymerase complex"/>
    <property type="evidence" value="ECO:0007669"/>
    <property type="project" value="InterPro"/>
</dbReference>
<evidence type="ECO:0000256" key="5">
    <source>
        <dbReference type="SAM" id="MobiDB-lite"/>
    </source>
</evidence>
<dbReference type="GO" id="GO:0003887">
    <property type="term" value="F:DNA-directed DNA polymerase activity"/>
    <property type="evidence" value="ECO:0007669"/>
    <property type="project" value="TreeGrafter"/>
</dbReference>
<keyword evidence="3" id="KW-0235">DNA replication</keyword>
<dbReference type="Gene3D" id="3.90.1030.20">
    <property type="entry name" value="DNA polymerase delta, p66 (Cdc27) subunit, wHTH domain"/>
    <property type="match status" value="1"/>
</dbReference>
<dbReference type="GO" id="GO:1904161">
    <property type="term" value="P:DNA synthesis involved in UV-damage excision repair"/>
    <property type="evidence" value="ECO:0007669"/>
    <property type="project" value="TreeGrafter"/>
</dbReference>
<dbReference type="FunFam" id="3.90.1030.20:FF:000002">
    <property type="entry name" value="DNA polymerase delta subunit"/>
    <property type="match status" value="1"/>
</dbReference>
<evidence type="ECO:0000313" key="7">
    <source>
        <dbReference type="Proteomes" id="UP000235965"/>
    </source>
</evidence>
<sequence>MGGMGAMVEMDVGSLRLYLQNIEEYVMDEDKIVTYKWLSKNLDIHVNTAKQLLYTFATEQKDDVHLTYLVGGVLCDGTGCKIQIVRQEDLEKAKAEFKALTSEHVYSVQKARTLPDLGALYAVDVHMRDENEDDKSVSCARLSAITCSHSVLRQQEEIERLRQKARAATSAVDGKQWPTGPSVNKRAKALNNKEVATGDASKVESGSKKELKNSVIPAMFAAQTCKNMKDEKPKAAETLTAKPKASNGSSVFFSKQTEKPVKPKVSVSKDSASGLSSKDSEGNKEEVKRASKSHQEKQEDSQSKIKLSKNVKCNITKQTEKKGGKGKSINMDTNELLPAKKRKRILVISDSEDSSGDDILDRDDAEASDSSPLPEVSPQLHESNTDDVIPPTPEAELKKGRKRVRKMKDKTFMEEDGYMLTCKEYVIESCTDSEEEQTNENEKKQPEENCEPVKSDTPKSPKAVSKEPPAKKKSLRQKTKQATLTNFFKKIS</sequence>
<evidence type="ECO:0000256" key="2">
    <source>
        <dbReference type="ARBA" id="ARBA00017589"/>
    </source>
</evidence>
<keyword evidence="4" id="KW-0539">Nucleus</keyword>
<evidence type="ECO:0000256" key="4">
    <source>
        <dbReference type="ARBA" id="ARBA00023242"/>
    </source>
</evidence>
<dbReference type="Proteomes" id="UP000235965">
    <property type="component" value="Unassembled WGS sequence"/>
</dbReference>
<keyword evidence="7" id="KW-1185">Reference proteome</keyword>
<evidence type="ECO:0000313" key="6">
    <source>
        <dbReference type="EMBL" id="PNF25574.1"/>
    </source>
</evidence>
<feature type="compositionally biased region" description="Acidic residues" evidence="5">
    <location>
        <begin position="350"/>
        <end position="367"/>
    </location>
</feature>
<dbReference type="EMBL" id="NEVH01016330">
    <property type="protein sequence ID" value="PNF25574.1"/>
    <property type="molecule type" value="Genomic_DNA"/>
</dbReference>
<dbReference type="PANTHER" id="PTHR17598:SF13">
    <property type="entry name" value="DNA POLYMERASE DELTA SUBUNIT 3"/>
    <property type="match status" value="1"/>
</dbReference>
<organism evidence="6 7">
    <name type="scientific">Cryptotermes secundus</name>
    <dbReference type="NCBI Taxonomy" id="105785"/>
    <lineage>
        <taxon>Eukaryota</taxon>
        <taxon>Metazoa</taxon>
        <taxon>Ecdysozoa</taxon>
        <taxon>Arthropoda</taxon>
        <taxon>Hexapoda</taxon>
        <taxon>Insecta</taxon>
        <taxon>Pterygota</taxon>
        <taxon>Neoptera</taxon>
        <taxon>Polyneoptera</taxon>
        <taxon>Dictyoptera</taxon>
        <taxon>Blattodea</taxon>
        <taxon>Blattoidea</taxon>
        <taxon>Termitoidae</taxon>
        <taxon>Kalotermitidae</taxon>
        <taxon>Cryptotermitinae</taxon>
        <taxon>Cryptotermes</taxon>
    </lineage>
</organism>
<dbReference type="GO" id="GO:0006297">
    <property type="term" value="P:nucleotide-excision repair, DNA gap filling"/>
    <property type="evidence" value="ECO:0007669"/>
    <property type="project" value="TreeGrafter"/>
</dbReference>
<dbReference type="PANTHER" id="PTHR17598">
    <property type="entry name" value="DNA POLYMERASE DELTA SUBUNIT 3"/>
    <property type="match status" value="1"/>
</dbReference>
<accession>A0A2J7QAG4</accession>
<gene>
    <name evidence="6" type="ORF">B7P43_G03826</name>
</gene>
<dbReference type="InterPro" id="IPR019038">
    <property type="entry name" value="POLD3"/>
</dbReference>
<dbReference type="Pfam" id="PF09507">
    <property type="entry name" value="CDC27"/>
    <property type="match status" value="1"/>
</dbReference>
<feature type="region of interest" description="Disordered" evidence="5">
    <location>
        <begin position="227"/>
        <end position="411"/>
    </location>
</feature>
<dbReference type="InterPro" id="IPR041913">
    <property type="entry name" value="POLD3_sf"/>
</dbReference>